<dbReference type="Proteomes" id="UP001341840">
    <property type="component" value="Unassembled WGS sequence"/>
</dbReference>
<gene>
    <name evidence="2" type="ORF">PIB30_023353</name>
</gene>
<evidence type="ECO:0000259" key="1">
    <source>
        <dbReference type="Pfam" id="PF13456"/>
    </source>
</evidence>
<keyword evidence="3" id="KW-1185">Reference proteome</keyword>
<accession>A0ABU6T997</accession>
<evidence type="ECO:0000313" key="3">
    <source>
        <dbReference type="Proteomes" id="UP001341840"/>
    </source>
</evidence>
<dbReference type="Pfam" id="PF13456">
    <property type="entry name" value="RVT_3"/>
    <property type="match status" value="1"/>
</dbReference>
<dbReference type="InterPro" id="IPR002156">
    <property type="entry name" value="RNaseH_domain"/>
</dbReference>
<dbReference type="EMBL" id="JASCZI010090702">
    <property type="protein sequence ID" value="MED6145246.1"/>
    <property type="molecule type" value="Genomic_DNA"/>
</dbReference>
<dbReference type="InterPro" id="IPR012337">
    <property type="entry name" value="RNaseH-like_sf"/>
</dbReference>
<organism evidence="2 3">
    <name type="scientific">Stylosanthes scabra</name>
    <dbReference type="NCBI Taxonomy" id="79078"/>
    <lineage>
        <taxon>Eukaryota</taxon>
        <taxon>Viridiplantae</taxon>
        <taxon>Streptophyta</taxon>
        <taxon>Embryophyta</taxon>
        <taxon>Tracheophyta</taxon>
        <taxon>Spermatophyta</taxon>
        <taxon>Magnoliopsida</taxon>
        <taxon>eudicotyledons</taxon>
        <taxon>Gunneridae</taxon>
        <taxon>Pentapetalae</taxon>
        <taxon>rosids</taxon>
        <taxon>fabids</taxon>
        <taxon>Fabales</taxon>
        <taxon>Fabaceae</taxon>
        <taxon>Papilionoideae</taxon>
        <taxon>50 kb inversion clade</taxon>
        <taxon>dalbergioids sensu lato</taxon>
        <taxon>Dalbergieae</taxon>
        <taxon>Pterocarpus clade</taxon>
        <taxon>Stylosanthes</taxon>
    </lineage>
</organism>
<comment type="caution">
    <text evidence="2">The sequence shown here is derived from an EMBL/GenBank/DDBJ whole genome shotgun (WGS) entry which is preliminary data.</text>
</comment>
<reference evidence="2 3" key="1">
    <citation type="journal article" date="2023" name="Plants (Basel)">
        <title>Bridging the Gap: Combining Genomics and Transcriptomics Approaches to Understand Stylosanthes scabra, an Orphan Legume from the Brazilian Caatinga.</title>
        <authorList>
            <person name="Ferreira-Neto J.R.C."/>
            <person name="da Silva M.D."/>
            <person name="Binneck E."/>
            <person name="de Melo N.F."/>
            <person name="da Silva R.H."/>
            <person name="de Melo A.L.T.M."/>
            <person name="Pandolfi V."/>
            <person name="Bustamante F.O."/>
            <person name="Brasileiro-Vidal A.C."/>
            <person name="Benko-Iseppon A.M."/>
        </authorList>
    </citation>
    <scope>NUCLEOTIDE SEQUENCE [LARGE SCALE GENOMIC DNA]</scope>
    <source>
        <tissue evidence="2">Leaves</tissue>
    </source>
</reference>
<sequence>MEKIEGDAGAVLGMAWTWIAGLEYICVVSPNEYNKLSGLDSKCWAYLVELWGVCIGLETIWTLGFKRVMLECDSSAVNSYLRNDLYKWDAGSILYHRIREMMSKD</sequence>
<protein>
    <recommendedName>
        <fullName evidence="1">RNase H type-1 domain-containing protein</fullName>
    </recommendedName>
</protein>
<proteinExistence type="predicted"/>
<feature type="domain" description="RNase H type-1" evidence="1">
    <location>
        <begin position="47"/>
        <end position="104"/>
    </location>
</feature>
<dbReference type="SUPFAM" id="SSF53098">
    <property type="entry name" value="Ribonuclease H-like"/>
    <property type="match status" value="1"/>
</dbReference>
<evidence type="ECO:0000313" key="2">
    <source>
        <dbReference type="EMBL" id="MED6145246.1"/>
    </source>
</evidence>
<name>A0ABU6T997_9FABA</name>